<evidence type="ECO:0000256" key="1">
    <source>
        <dbReference type="ARBA" id="ARBA00023125"/>
    </source>
</evidence>
<dbReference type="GO" id="GO:0000981">
    <property type="term" value="F:DNA-binding transcription factor activity, RNA polymerase II-specific"/>
    <property type="evidence" value="ECO:0007669"/>
    <property type="project" value="TreeGrafter"/>
</dbReference>
<feature type="region of interest" description="Disordered" evidence="4">
    <location>
        <begin position="171"/>
        <end position="192"/>
    </location>
</feature>
<feature type="region of interest" description="Disordered" evidence="4">
    <location>
        <begin position="1"/>
        <end position="21"/>
    </location>
</feature>
<evidence type="ECO:0000256" key="2">
    <source>
        <dbReference type="ARBA" id="ARBA00023242"/>
    </source>
</evidence>
<organism evidence="6 7">
    <name type="scientific">Phanerochaete sordida</name>
    <dbReference type="NCBI Taxonomy" id="48140"/>
    <lineage>
        <taxon>Eukaryota</taxon>
        <taxon>Fungi</taxon>
        <taxon>Dikarya</taxon>
        <taxon>Basidiomycota</taxon>
        <taxon>Agaricomycotina</taxon>
        <taxon>Agaricomycetes</taxon>
        <taxon>Polyporales</taxon>
        <taxon>Phanerochaetaceae</taxon>
        <taxon>Phanerochaete</taxon>
    </lineage>
</organism>
<accession>A0A9P3FZH5</accession>
<sequence length="582" mass="63697">MSAEEVVQDVSFVDDDDDMPPLVDNPYPATSMTFTFAANMTPIAYGTDANSLEIPPQPAPRSFIYTPDPEPELEPPTTTSHSRKKDKDANYIPRPPNAFILFRSSFIKAQHIPEKIEGNHSSLSKIIGKYWKTLSPEQKQVWEAKAIVALADHRKKYPDWRFRTTSNALTKVKDGPKRKNNKKARGEVDKKVKDREKRCDRIADLLAAGKTGADLEKAIQKFDHEVEDGPKVKDEGCGVFAARPQESVPPPETGNVSNDVGEVREPARREEPFDASCPTSLPEAHEFSHDLSNPRFCTPLTSMFRRASSAPAAHARPAVGDTGFHHAPFLGRRESVGAFTPYSDPRLPSAVPGDVGHGAGTRVEGQDDAALNVAAMRQSDWNYQPSSFAFLPPPNSTDYGYSGWEETLPSPSYGSEVHSPHPAPSENDGDDYSSPVHSPMSSAFDMVSDADAASVYSERVSDFPDAQHSHRFPLCPAQKPWACDGEAAGLPIGHNPFAGPFVVTPQTPSMYDPEGIMQNAFEAASYAHLGAWDLGFSPVQASQARGTDSWECLPEYSRCAQAFACRPGDDVQLSNYLPLPVN</sequence>
<feature type="region of interest" description="Disordered" evidence="4">
    <location>
        <begin position="49"/>
        <end position="92"/>
    </location>
</feature>
<evidence type="ECO:0000256" key="4">
    <source>
        <dbReference type="SAM" id="MobiDB-lite"/>
    </source>
</evidence>
<gene>
    <name evidence="6" type="ORF">PsYK624_014460</name>
</gene>
<dbReference type="Proteomes" id="UP000703269">
    <property type="component" value="Unassembled WGS sequence"/>
</dbReference>
<keyword evidence="2 3" id="KW-0539">Nucleus</keyword>
<dbReference type="OrthoDB" id="6247875at2759"/>
<name>A0A9P3FZH5_9APHY</name>
<dbReference type="SUPFAM" id="SSF47095">
    <property type="entry name" value="HMG-box"/>
    <property type="match status" value="1"/>
</dbReference>
<keyword evidence="7" id="KW-1185">Reference proteome</keyword>
<dbReference type="InterPro" id="IPR009071">
    <property type="entry name" value="HMG_box_dom"/>
</dbReference>
<feature type="region of interest" description="Disordered" evidence="4">
    <location>
        <begin position="410"/>
        <end position="440"/>
    </location>
</feature>
<dbReference type="CDD" id="cd01389">
    <property type="entry name" value="HMG-box_ROX1-like"/>
    <property type="match status" value="1"/>
</dbReference>
<dbReference type="GO" id="GO:0005634">
    <property type="term" value="C:nucleus"/>
    <property type="evidence" value="ECO:0007669"/>
    <property type="project" value="UniProtKB-UniRule"/>
</dbReference>
<evidence type="ECO:0000313" key="6">
    <source>
        <dbReference type="EMBL" id="GJE85367.1"/>
    </source>
</evidence>
<dbReference type="EMBL" id="BPQB01000002">
    <property type="protein sequence ID" value="GJE85367.1"/>
    <property type="molecule type" value="Genomic_DNA"/>
</dbReference>
<proteinExistence type="predicted"/>
<evidence type="ECO:0000259" key="5">
    <source>
        <dbReference type="PROSITE" id="PS50118"/>
    </source>
</evidence>
<dbReference type="GO" id="GO:0000978">
    <property type="term" value="F:RNA polymerase II cis-regulatory region sequence-specific DNA binding"/>
    <property type="evidence" value="ECO:0007669"/>
    <property type="project" value="TreeGrafter"/>
</dbReference>
<dbReference type="InterPro" id="IPR051356">
    <property type="entry name" value="SOX/SOX-like_TF"/>
</dbReference>
<dbReference type="AlphaFoldDB" id="A0A9P3FZH5"/>
<dbReference type="PANTHER" id="PTHR45789:SF2">
    <property type="entry name" value="FI18025P1"/>
    <property type="match status" value="1"/>
</dbReference>
<keyword evidence="1 3" id="KW-0238">DNA-binding</keyword>
<dbReference type="PROSITE" id="PS50118">
    <property type="entry name" value="HMG_BOX_2"/>
    <property type="match status" value="1"/>
</dbReference>
<evidence type="ECO:0000256" key="3">
    <source>
        <dbReference type="PROSITE-ProRule" id="PRU00267"/>
    </source>
</evidence>
<feature type="DNA-binding region" description="HMG box" evidence="3">
    <location>
        <begin position="92"/>
        <end position="161"/>
    </location>
</feature>
<evidence type="ECO:0000313" key="7">
    <source>
        <dbReference type="Proteomes" id="UP000703269"/>
    </source>
</evidence>
<feature type="domain" description="HMG box" evidence="5">
    <location>
        <begin position="92"/>
        <end position="161"/>
    </location>
</feature>
<dbReference type="Gene3D" id="1.10.30.10">
    <property type="entry name" value="High mobility group box domain"/>
    <property type="match status" value="1"/>
</dbReference>
<dbReference type="SMART" id="SM00398">
    <property type="entry name" value="HMG"/>
    <property type="match status" value="1"/>
</dbReference>
<dbReference type="Pfam" id="PF00505">
    <property type="entry name" value="HMG_box"/>
    <property type="match status" value="1"/>
</dbReference>
<dbReference type="InterPro" id="IPR036910">
    <property type="entry name" value="HMG_box_dom_sf"/>
</dbReference>
<protein>
    <submittedName>
        <fullName evidence="6">HMG domain-containing protein</fullName>
    </submittedName>
</protein>
<dbReference type="PANTHER" id="PTHR45789">
    <property type="entry name" value="FI18025P1"/>
    <property type="match status" value="1"/>
</dbReference>
<reference evidence="6 7" key="1">
    <citation type="submission" date="2021-08" db="EMBL/GenBank/DDBJ databases">
        <title>Draft Genome Sequence of Phanerochaete sordida strain YK-624.</title>
        <authorList>
            <person name="Mori T."/>
            <person name="Dohra H."/>
            <person name="Suzuki T."/>
            <person name="Kawagishi H."/>
            <person name="Hirai H."/>
        </authorList>
    </citation>
    <scope>NUCLEOTIDE SEQUENCE [LARGE SCALE GENOMIC DNA]</scope>
    <source>
        <strain evidence="6 7">YK-624</strain>
    </source>
</reference>
<comment type="caution">
    <text evidence="6">The sequence shown here is derived from an EMBL/GenBank/DDBJ whole genome shotgun (WGS) entry which is preliminary data.</text>
</comment>